<sequence length="177" mass="19095">MKRVYIDNNYLVVQNEDFSYDFMKPARDVTASVGDGFLVLKYNDNAYSYYRIAVNLTADALNVPYTEDTLRAMMFSSTGSVGGGGGGGGGDASEAKQNEMIALLRTLTLRTSIIDLLRSQDDYIPTIAWLDIGTEDQRPSTITHSSATLGAGATIVETIVWAGSAGNFYPVNPGQLS</sequence>
<dbReference type="AlphaFoldDB" id="A0A554VRL4"/>
<gene>
    <name evidence="1" type="ORF">FOF46_01315</name>
</gene>
<evidence type="ECO:0000313" key="2">
    <source>
        <dbReference type="Proteomes" id="UP000318833"/>
    </source>
</evidence>
<name>A0A554VRL4_9FLAO</name>
<accession>A0A554VRL4</accession>
<dbReference type="RefSeq" id="WP_143915221.1">
    <property type="nucleotide sequence ID" value="NZ_CANMXV010000003.1"/>
</dbReference>
<comment type="caution">
    <text evidence="1">The sequence shown here is derived from an EMBL/GenBank/DDBJ whole genome shotgun (WGS) entry which is preliminary data.</text>
</comment>
<keyword evidence="2" id="KW-1185">Reference proteome</keyword>
<reference evidence="1 2" key="1">
    <citation type="submission" date="2019-07" db="EMBL/GenBank/DDBJ databases">
        <title>The draft genome sequence of Aquimarina algiphila M91.</title>
        <authorList>
            <person name="Meng X."/>
        </authorList>
    </citation>
    <scope>NUCLEOTIDE SEQUENCE [LARGE SCALE GENOMIC DNA]</scope>
    <source>
        <strain evidence="1 2">M91</strain>
    </source>
</reference>
<dbReference type="Proteomes" id="UP000318833">
    <property type="component" value="Unassembled WGS sequence"/>
</dbReference>
<organism evidence="1 2">
    <name type="scientific">Aquimarina algiphila</name>
    <dbReference type="NCBI Taxonomy" id="2047982"/>
    <lineage>
        <taxon>Bacteria</taxon>
        <taxon>Pseudomonadati</taxon>
        <taxon>Bacteroidota</taxon>
        <taxon>Flavobacteriia</taxon>
        <taxon>Flavobacteriales</taxon>
        <taxon>Flavobacteriaceae</taxon>
        <taxon>Aquimarina</taxon>
    </lineage>
</organism>
<evidence type="ECO:0000313" key="1">
    <source>
        <dbReference type="EMBL" id="TSE11297.1"/>
    </source>
</evidence>
<protein>
    <submittedName>
        <fullName evidence="1">Uncharacterized protein</fullName>
    </submittedName>
</protein>
<proteinExistence type="predicted"/>
<dbReference type="EMBL" id="VLNR01000002">
    <property type="protein sequence ID" value="TSE11297.1"/>
    <property type="molecule type" value="Genomic_DNA"/>
</dbReference>